<dbReference type="AlphaFoldDB" id="A0AA96V9K2"/>
<dbReference type="KEGG" id="mees:MmiEs2_04240"/>
<name>A0AA96V9K2_9EURY</name>
<dbReference type="GeneID" id="85196875"/>
<evidence type="ECO:0000313" key="3">
    <source>
        <dbReference type="Proteomes" id="UP001302662"/>
    </source>
</evidence>
<organism evidence="2 3">
    <name type="scientific">Methanimicrococcus stummii</name>
    <dbReference type="NCBI Taxonomy" id="3028294"/>
    <lineage>
        <taxon>Archaea</taxon>
        <taxon>Methanobacteriati</taxon>
        <taxon>Methanobacteriota</taxon>
        <taxon>Stenosarchaea group</taxon>
        <taxon>Methanomicrobia</taxon>
        <taxon>Methanosarcinales</taxon>
        <taxon>Methanosarcinaceae</taxon>
        <taxon>Methanimicrococcus</taxon>
    </lineage>
</organism>
<sequence length="165" mass="17295">MSFKKLKYLAASLLILSLFIAPAAAHGVYMSWTQTGDQVQIHAYYQGNDPMANCDLTVETLDASGKATAYITGKTDANGDYTFDLKSGVSSYRVKVVEGEHAVSKKIDVNSGSSGSGTGGGSSGGIFGTEGPSLFTIGAGLGWIVGIAGIIMYLQARKELKNKNK</sequence>
<evidence type="ECO:0000256" key="1">
    <source>
        <dbReference type="SAM" id="Phobius"/>
    </source>
</evidence>
<dbReference type="EMBL" id="CP131062">
    <property type="protein sequence ID" value="WNY28240.1"/>
    <property type="molecule type" value="Genomic_DNA"/>
</dbReference>
<keyword evidence="1" id="KW-0472">Membrane</keyword>
<keyword evidence="1" id="KW-0812">Transmembrane</keyword>
<gene>
    <name evidence="2" type="ORF">MmiEs2_04240</name>
</gene>
<feature type="transmembrane region" description="Helical" evidence="1">
    <location>
        <begin position="134"/>
        <end position="154"/>
    </location>
</feature>
<evidence type="ECO:0008006" key="4">
    <source>
        <dbReference type="Google" id="ProtNLM"/>
    </source>
</evidence>
<keyword evidence="1" id="KW-1133">Transmembrane helix</keyword>
<dbReference type="InterPro" id="IPR013783">
    <property type="entry name" value="Ig-like_fold"/>
</dbReference>
<dbReference type="RefSeq" id="WP_316559786.1">
    <property type="nucleotide sequence ID" value="NZ_CP131062.1"/>
</dbReference>
<proteinExistence type="predicted"/>
<accession>A0AA96V9K2</accession>
<evidence type="ECO:0000313" key="2">
    <source>
        <dbReference type="EMBL" id="WNY28240.1"/>
    </source>
</evidence>
<dbReference type="Gene3D" id="2.60.40.10">
    <property type="entry name" value="Immunoglobulins"/>
    <property type="match status" value="1"/>
</dbReference>
<reference evidence="2 3" key="1">
    <citation type="submission" date="2023-07" db="EMBL/GenBank/DDBJ databases">
        <title>Closed genome sequence of Methanimicrococcus sp. Es2.</title>
        <authorList>
            <person name="Protasov E."/>
            <person name="Platt K."/>
            <person name="Reeh H."/>
            <person name="Poehlein A."/>
            <person name="Daniel R."/>
            <person name="Brune A."/>
        </authorList>
    </citation>
    <scope>NUCLEOTIDE SEQUENCE [LARGE SCALE GENOMIC DNA]</scope>
    <source>
        <strain evidence="2 3">Es2</strain>
    </source>
</reference>
<keyword evidence="3" id="KW-1185">Reference proteome</keyword>
<protein>
    <recommendedName>
        <fullName evidence="4">Nickel transport protein</fullName>
    </recommendedName>
</protein>
<dbReference type="Proteomes" id="UP001302662">
    <property type="component" value="Chromosome"/>
</dbReference>